<reference evidence="2" key="1">
    <citation type="submission" date="2021-02" db="EMBL/GenBank/DDBJ databases">
        <authorList>
            <person name="Nieuwenhuis M."/>
            <person name="Van De Peppel L.J.J."/>
        </authorList>
    </citation>
    <scope>NUCLEOTIDE SEQUENCE</scope>
    <source>
        <strain evidence="2">D49</strain>
    </source>
</reference>
<sequence>MPDVDLQHAVVSDPVSQTRIGRRHNDNDNDDNGSTSIAQREEHDHSLEGRRMTAVQAAAGLSGAPRISASASVLRNSDPYVHRGFLSHPFLTVSDAVARNDDPTKPRKPRPATAEIRNRKEEKKDGEKMASVFVAAQTREIKKDLTKPTPVADHGEYEGMERRGSSLLGEQSASYTAPKRAAESRKFIDFVRSDLDWYSPFRQLGPSLSLMVQPGGPYSPEHLRTPAGLFSALVFRGVTHHTPYLLDGHPVFFEDLAAWERTYSKLYKLKTDHNYFCNRRAYGSAAAAREVGNIPRYWEQANDPQFNFFLTSKTPANILTLFNRFLKPPTRKKDERLDPNTDNRFRAFGPLTLLQLLVDYAQAGVTTKPTAEEMAYMIHKVNEGGSRGLLDLDYHVQDRDTLKDALVDLHQRLLLRIPKEIQHMYDFDFIFMEHALCKHGRLAQRFETLYCLLKLS</sequence>
<dbReference type="OrthoDB" id="2934473at2759"/>
<feature type="region of interest" description="Disordered" evidence="1">
    <location>
        <begin position="147"/>
        <end position="171"/>
    </location>
</feature>
<proteinExistence type="predicted"/>
<feature type="compositionally biased region" description="Basic and acidic residues" evidence="1">
    <location>
        <begin position="153"/>
        <end position="164"/>
    </location>
</feature>
<protein>
    <submittedName>
        <fullName evidence="2">Uncharacterized protein</fullName>
    </submittedName>
</protein>
<dbReference type="EMBL" id="JABCKI010006052">
    <property type="protein sequence ID" value="KAG5635621.1"/>
    <property type="molecule type" value="Genomic_DNA"/>
</dbReference>
<dbReference type="Proteomes" id="UP000717328">
    <property type="component" value="Unassembled WGS sequence"/>
</dbReference>
<comment type="caution">
    <text evidence="2">The sequence shown here is derived from an EMBL/GenBank/DDBJ whole genome shotgun (WGS) entry which is preliminary data.</text>
</comment>
<organism evidence="2 3">
    <name type="scientific">Sphagnurus paluster</name>
    <dbReference type="NCBI Taxonomy" id="117069"/>
    <lineage>
        <taxon>Eukaryota</taxon>
        <taxon>Fungi</taxon>
        <taxon>Dikarya</taxon>
        <taxon>Basidiomycota</taxon>
        <taxon>Agaricomycotina</taxon>
        <taxon>Agaricomycetes</taxon>
        <taxon>Agaricomycetidae</taxon>
        <taxon>Agaricales</taxon>
        <taxon>Tricholomatineae</taxon>
        <taxon>Lyophyllaceae</taxon>
        <taxon>Sphagnurus</taxon>
    </lineage>
</organism>
<evidence type="ECO:0000313" key="2">
    <source>
        <dbReference type="EMBL" id="KAG5635621.1"/>
    </source>
</evidence>
<feature type="region of interest" description="Disordered" evidence="1">
    <location>
        <begin position="1"/>
        <end position="36"/>
    </location>
</feature>
<reference evidence="2" key="2">
    <citation type="submission" date="2021-10" db="EMBL/GenBank/DDBJ databases">
        <title>Phylogenomics reveals ancestral predisposition of the termite-cultivated fungus Termitomyces towards a domesticated lifestyle.</title>
        <authorList>
            <person name="Auxier B."/>
            <person name="Grum-Grzhimaylo A."/>
            <person name="Cardenas M.E."/>
            <person name="Lodge J.D."/>
            <person name="Laessoe T."/>
            <person name="Pedersen O."/>
            <person name="Smith M.E."/>
            <person name="Kuyper T.W."/>
            <person name="Franco-Molano E.A."/>
            <person name="Baroni T.J."/>
            <person name="Aanen D.K."/>
        </authorList>
    </citation>
    <scope>NUCLEOTIDE SEQUENCE</scope>
    <source>
        <strain evidence="2">D49</strain>
    </source>
</reference>
<evidence type="ECO:0000313" key="3">
    <source>
        <dbReference type="Proteomes" id="UP000717328"/>
    </source>
</evidence>
<evidence type="ECO:0000256" key="1">
    <source>
        <dbReference type="SAM" id="MobiDB-lite"/>
    </source>
</evidence>
<feature type="compositionally biased region" description="Basic and acidic residues" evidence="1">
    <location>
        <begin position="116"/>
        <end position="128"/>
    </location>
</feature>
<accession>A0A9P7K2I3</accession>
<feature type="region of interest" description="Disordered" evidence="1">
    <location>
        <begin position="97"/>
        <end position="128"/>
    </location>
</feature>
<dbReference type="AlphaFoldDB" id="A0A9P7K2I3"/>
<name>A0A9P7K2I3_9AGAR</name>
<gene>
    <name evidence="2" type="ORF">H0H81_010595</name>
</gene>
<keyword evidence="3" id="KW-1185">Reference proteome</keyword>